<name>A0A9P9K1F2_FUSRE</name>
<dbReference type="Proteomes" id="UP000720189">
    <property type="component" value="Unassembled WGS sequence"/>
</dbReference>
<sequence length="186" mass="21268">MTRDIMRGILRDCGHLCPHSPDAIECLLDNLENTLCCCSYVAKVSSSDVGCSSPCYERPECNIRWEYWNPLSFGWLQSMDFGDAENPVFTDRTKHVLWCDQPGCGTGTGQRWLKLIKLFSNDVGYKCNDLKESRFGYHCGTHESSFPKACIWSLENDVFEEVRIRCPEEKRGLLGSWYRFVSTGVP</sequence>
<dbReference type="EMBL" id="JAGMUX010000016">
    <property type="protein sequence ID" value="KAH7236789.1"/>
    <property type="molecule type" value="Genomic_DNA"/>
</dbReference>
<dbReference type="RefSeq" id="XP_046044919.1">
    <property type="nucleotide sequence ID" value="XM_046190597.1"/>
</dbReference>
<evidence type="ECO:0000313" key="2">
    <source>
        <dbReference type="Proteomes" id="UP000720189"/>
    </source>
</evidence>
<comment type="caution">
    <text evidence="1">The sequence shown here is derived from an EMBL/GenBank/DDBJ whole genome shotgun (WGS) entry which is preliminary data.</text>
</comment>
<dbReference type="AlphaFoldDB" id="A0A9P9K1F2"/>
<protein>
    <submittedName>
        <fullName evidence="1">Uncharacterized protein</fullName>
    </submittedName>
</protein>
<gene>
    <name evidence="1" type="ORF">BKA55DRAFT_543435</name>
</gene>
<dbReference type="OrthoDB" id="3692147at2759"/>
<proteinExistence type="predicted"/>
<reference evidence="1" key="1">
    <citation type="journal article" date="2021" name="Nat. Commun.">
        <title>Genetic determinants of endophytism in the Arabidopsis root mycobiome.</title>
        <authorList>
            <person name="Mesny F."/>
            <person name="Miyauchi S."/>
            <person name="Thiergart T."/>
            <person name="Pickel B."/>
            <person name="Atanasova L."/>
            <person name="Karlsson M."/>
            <person name="Huettel B."/>
            <person name="Barry K.W."/>
            <person name="Haridas S."/>
            <person name="Chen C."/>
            <person name="Bauer D."/>
            <person name="Andreopoulos W."/>
            <person name="Pangilinan J."/>
            <person name="LaButti K."/>
            <person name="Riley R."/>
            <person name="Lipzen A."/>
            <person name="Clum A."/>
            <person name="Drula E."/>
            <person name="Henrissat B."/>
            <person name="Kohler A."/>
            <person name="Grigoriev I.V."/>
            <person name="Martin F.M."/>
            <person name="Hacquard S."/>
        </authorList>
    </citation>
    <scope>NUCLEOTIDE SEQUENCE</scope>
    <source>
        <strain evidence="1">MPI-CAGE-AT-0023</strain>
    </source>
</reference>
<keyword evidence="2" id="KW-1185">Reference proteome</keyword>
<organism evidence="1 2">
    <name type="scientific">Fusarium redolens</name>
    <dbReference type="NCBI Taxonomy" id="48865"/>
    <lineage>
        <taxon>Eukaryota</taxon>
        <taxon>Fungi</taxon>
        <taxon>Dikarya</taxon>
        <taxon>Ascomycota</taxon>
        <taxon>Pezizomycotina</taxon>
        <taxon>Sordariomycetes</taxon>
        <taxon>Hypocreomycetidae</taxon>
        <taxon>Hypocreales</taxon>
        <taxon>Nectriaceae</taxon>
        <taxon>Fusarium</taxon>
        <taxon>Fusarium redolens species complex</taxon>
    </lineage>
</organism>
<accession>A0A9P9K1F2</accession>
<evidence type="ECO:0000313" key="1">
    <source>
        <dbReference type="EMBL" id="KAH7236789.1"/>
    </source>
</evidence>
<dbReference type="GeneID" id="70220551"/>